<reference evidence="1 2" key="1">
    <citation type="submission" date="2020-10" db="EMBL/GenBank/DDBJ databases">
        <title>Closed genome sequences of Staphylococcus lloydii sp. nov. and Staphylococcus durrellii sp. nov. Isolated from Captive Fruit Bats (Pteropus livingstonii).</title>
        <authorList>
            <person name="Fountain K."/>
        </authorList>
    </citation>
    <scope>NUCLEOTIDE SEQUENCE [LARGE SCALE GENOMIC DNA]</scope>
    <source>
        <strain evidence="1 2">23_2_7_LY</strain>
    </source>
</reference>
<protein>
    <submittedName>
        <fullName evidence="1">Uncharacterized protein</fullName>
    </submittedName>
</protein>
<evidence type="ECO:0000313" key="2">
    <source>
        <dbReference type="Proteomes" id="UP000594455"/>
    </source>
</evidence>
<dbReference type="Proteomes" id="UP000594455">
    <property type="component" value="Chromosome"/>
</dbReference>
<keyword evidence="2" id="KW-1185">Reference proteome</keyword>
<proteinExistence type="predicted"/>
<evidence type="ECO:0000313" key="1">
    <source>
        <dbReference type="EMBL" id="QPM76303.1"/>
    </source>
</evidence>
<name>A0A7T1B226_9STAP</name>
<dbReference type="EMBL" id="CP064056">
    <property type="protein sequence ID" value="QPM76303.1"/>
    <property type="molecule type" value="Genomic_DNA"/>
</dbReference>
<organism evidence="1 2">
    <name type="scientific">Staphylococcus lloydii</name>
    <dbReference type="NCBI Taxonomy" id="2781774"/>
    <lineage>
        <taxon>Bacteria</taxon>
        <taxon>Bacillati</taxon>
        <taxon>Bacillota</taxon>
        <taxon>Bacilli</taxon>
        <taxon>Bacillales</taxon>
        <taxon>Staphylococcaceae</taxon>
        <taxon>Staphylococcus</taxon>
    </lineage>
</organism>
<dbReference type="AlphaFoldDB" id="A0A7T1B226"/>
<sequence>MNRNNVFDYLLDDFKANGGDPSLVTFQEPTYENGHWKILANNKSGHGSYVFIVEEDGTVHDQ</sequence>
<accession>A0A7T1B226</accession>
<gene>
    <name evidence="1" type="ORF">ISP08_00485</name>
</gene>
<dbReference type="KEGG" id="sllo:ISP08_00485"/>